<dbReference type="GO" id="GO:0005524">
    <property type="term" value="F:ATP binding"/>
    <property type="evidence" value="ECO:0007669"/>
    <property type="project" value="UniProtKB-KW"/>
</dbReference>
<dbReference type="SUPFAM" id="SSF52540">
    <property type="entry name" value="P-loop containing nucleoside triphosphate hydrolases"/>
    <property type="match status" value="1"/>
</dbReference>
<dbReference type="EMBL" id="CP015163">
    <property type="protein sequence ID" value="AXB49188.1"/>
    <property type="molecule type" value="Genomic_DNA"/>
</dbReference>
<dbReference type="InterPro" id="IPR017871">
    <property type="entry name" value="ABC_transporter-like_CS"/>
</dbReference>
<dbReference type="PROSITE" id="PS00211">
    <property type="entry name" value="ABC_TRANSPORTER_1"/>
    <property type="match status" value="1"/>
</dbReference>
<dbReference type="AlphaFoldDB" id="A0A344LMB4"/>
<protein>
    <submittedName>
        <fullName evidence="10">ABC transporter</fullName>
    </submittedName>
</protein>
<dbReference type="PANTHER" id="PTHR42711">
    <property type="entry name" value="ABC TRANSPORTER ATP-BINDING PROTEIN"/>
    <property type="match status" value="1"/>
</dbReference>
<dbReference type="Gene3D" id="3.40.50.300">
    <property type="entry name" value="P-loop containing nucleotide triphosphate hydrolases"/>
    <property type="match status" value="1"/>
</dbReference>
<dbReference type="OrthoDB" id="9804819at2"/>
<organism evidence="10 11">
    <name type="scientific">Amycolatopsis albispora</name>
    <dbReference type="NCBI Taxonomy" id="1804986"/>
    <lineage>
        <taxon>Bacteria</taxon>
        <taxon>Bacillati</taxon>
        <taxon>Actinomycetota</taxon>
        <taxon>Actinomycetes</taxon>
        <taxon>Pseudonocardiales</taxon>
        <taxon>Pseudonocardiaceae</taxon>
        <taxon>Amycolatopsis</taxon>
    </lineage>
</organism>
<keyword evidence="4" id="KW-0547">Nucleotide-binding</keyword>
<keyword evidence="3" id="KW-1003">Cell membrane</keyword>
<evidence type="ECO:0000256" key="6">
    <source>
        <dbReference type="ARBA" id="ARBA00022967"/>
    </source>
</evidence>
<dbReference type="Pfam" id="PF00005">
    <property type="entry name" value="ABC_tran"/>
    <property type="match status" value="1"/>
</dbReference>
<keyword evidence="6" id="KW-1278">Translocase</keyword>
<dbReference type="GO" id="GO:0046677">
    <property type="term" value="P:response to antibiotic"/>
    <property type="evidence" value="ECO:0007669"/>
    <property type="project" value="UniProtKB-KW"/>
</dbReference>
<dbReference type="FunFam" id="3.40.50.300:FF:000589">
    <property type="entry name" value="ABC transporter, ATP-binding subunit"/>
    <property type="match status" value="1"/>
</dbReference>
<evidence type="ECO:0000256" key="4">
    <source>
        <dbReference type="ARBA" id="ARBA00022741"/>
    </source>
</evidence>
<name>A0A344LMB4_9PSEU</name>
<evidence type="ECO:0000313" key="11">
    <source>
        <dbReference type="Proteomes" id="UP000250434"/>
    </source>
</evidence>
<evidence type="ECO:0000256" key="2">
    <source>
        <dbReference type="ARBA" id="ARBA00022448"/>
    </source>
</evidence>
<dbReference type="InterPro" id="IPR050763">
    <property type="entry name" value="ABC_transporter_ATP-binding"/>
</dbReference>
<dbReference type="GO" id="GO:0005886">
    <property type="term" value="C:plasma membrane"/>
    <property type="evidence" value="ECO:0007669"/>
    <property type="project" value="UniProtKB-SubCell"/>
</dbReference>
<evidence type="ECO:0000256" key="5">
    <source>
        <dbReference type="ARBA" id="ARBA00022840"/>
    </source>
</evidence>
<dbReference type="KEGG" id="aab:A4R43_40940"/>
<evidence type="ECO:0000256" key="7">
    <source>
        <dbReference type="ARBA" id="ARBA00023136"/>
    </source>
</evidence>
<dbReference type="PANTHER" id="PTHR42711:SF19">
    <property type="entry name" value="DOXORUBICIN RESISTANCE ATP-BINDING PROTEIN DRRA"/>
    <property type="match status" value="1"/>
</dbReference>
<evidence type="ECO:0000256" key="8">
    <source>
        <dbReference type="ARBA" id="ARBA00023251"/>
    </source>
</evidence>
<sequence>MIEVHGLAKSFAGHRVLTGVDLRVGPGEMLALLGPNGAGKTTVVRILSTLLKADAGRAAVLGFDVARQAARVRRSIGLTGQFSAVDKLLTGRENLVLMAKLHHLGRGAKARADELLEQFDLTEAADRPAKTYSGGMFRRLDLAASLITAPPVLFLDEPTTGLDPRSRTGMWEAIRQLLAGGTTILLTTQYLEEADQLADRIAVLDGGRVIAEGSADQLKAKVGDERAELSFADTAATERAYAVLAGEDVLRGDGLSVRIGGVRELRLLLEKLDRAGLEPVALRMKKPTLDDVFLSLTGEKAGAA</sequence>
<keyword evidence="11" id="KW-1185">Reference proteome</keyword>
<keyword evidence="7" id="KW-0472">Membrane</keyword>
<evidence type="ECO:0000256" key="3">
    <source>
        <dbReference type="ARBA" id="ARBA00022475"/>
    </source>
</evidence>
<dbReference type="InterPro" id="IPR003593">
    <property type="entry name" value="AAA+_ATPase"/>
</dbReference>
<evidence type="ECO:0000259" key="9">
    <source>
        <dbReference type="PROSITE" id="PS50893"/>
    </source>
</evidence>
<keyword evidence="5" id="KW-0067">ATP-binding</keyword>
<gene>
    <name evidence="10" type="ORF">A4R43_40940</name>
</gene>
<dbReference type="GO" id="GO:0016887">
    <property type="term" value="F:ATP hydrolysis activity"/>
    <property type="evidence" value="ECO:0007669"/>
    <property type="project" value="InterPro"/>
</dbReference>
<evidence type="ECO:0000256" key="1">
    <source>
        <dbReference type="ARBA" id="ARBA00004202"/>
    </source>
</evidence>
<reference evidence="10 11" key="1">
    <citation type="submission" date="2016-04" db="EMBL/GenBank/DDBJ databases">
        <title>Complete genome sequence and analysis of deep-sea sediment isolate, Amycolatopsis sp. WP1.</title>
        <authorList>
            <person name="Wang H."/>
            <person name="Chen S."/>
            <person name="Wu Q."/>
        </authorList>
    </citation>
    <scope>NUCLEOTIDE SEQUENCE [LARGE SCALE GENOMIC DNA]</scope>
    <source>
        <strain evidence="10 11">WP1</strain>
    </source>
</reference>
<keyword evidence="8" id="KW-0046">Antibiotic resistance</keyword>
<comment type="subcellular location">
    <subcellularLocation>
        <location evidence="1">Cell membrane</location>
        <topology evidence="1">Peripheral membrane protein</topology>
    </subcellularLocation>
</comment>
<dbReference type="Proteomes" id="UP000250434">
    <property type="component" value="Chromosome"/>
</dbReference>
<keyword evidence="2" id="KW-0813">Transport</keyword>
<feature type="domain" description="ABC transporter" evidence="9">
    <location>
        <begin position="2"/>
        <end position="231"/>
    </location>
</feature>
<accession>A0A344LMB4</accession>
<proteinExistence type="predicted"/>
<dbReference type="PROSITE" id="PS50893">
    <property type="entry name" value="ABC_TRANSPORTER_2"/>
    <property type="match status" value="1"/>
</dbReference>
<dbReference type="SMART" id="SM00382">
    <property type="entry name" value="AAA"/>
    <property type="match status" value="1"/>
</dbReference>
<dbReference type="InterPro" id="IPR003439">
    <property type="entry name" value="ABC_transporter-like_ATP-bd"/>
</dbReference>
<dbReference type="InterPro" id="IPR027417">
    <property type="entry name" value="P-loop_NTPase"/>
</dbReference>
<evidence type="ECO:0000313" key="10">
    <source>
        <dbReference type="EMBL" id="AXB49188.1"/>
    </source>
</evidence>
<dbReference type="RefSeq" id="WP_113698232.1">
    <property type="nucleotide sequence ID" value="NZ_CP015163.1"/>
</dbReference>